<dbReference type="VEuPathDB" id="ToxoDB:ETH2_0608800"/>
<dbReference type="InterPro" id="IPR016125">
    <property type="entry name" value="Peptidase_C15-like"/>
</dbReference>
<dbReference type="AlphaFoldDB" id="U6KJ94"/>
<dbReference type="EMBL" id="HG673812">
    <property type="protein sequence ID" value="CDJ38110.1"/>
    <property type="molecule type" value="Genomic_DNA"/>
</dbReference>
<dbReference type="EC" id="3.4.19.3" evidence="5"/>
<dbReference type="SUPFAM" id="SSF53182">
    <property type="entry name" value="Pyrrolidone carboxyl peptidase (pyroglutamate aminopeptidase)"/>
    <property type="match status" value="2"/>
</dbReference>
<accession>U6KJ94</accession>
<reference evidence="7" key="2">
    <citation type="submission" date="2013-10" db="EMBL/GenBank/DDBJ databases">
        <authorList>
            <person name="Aslett M."/>
        </authorList>
    </citation>
    <scope>NUCLEOTIDE SEQUENCE [LARGE SCALE GENOMIC DNA]</scope>
    <source>
        <strain evidence="7">Houghton</strain>
    </source>
</reference>
<reference evidence="7" key="1">
    <citation type="submission" date="2013-10" db="EMBL/GenBank/DDBJ databases">
        <title>Genomic analysis of the causative agents of coccidiosis in chickens.</title>
        <authorList>
            <person name="Reid A.J."/>
            <person name="Blake D."/>
            <person name="Billington K."/>
            <person name="Browne H."/>
            <person name="Dunn M."/>
            <person name="Hung S."/>
            <person name="Kawahara F."/>
            <person name="Miranda-Saavedra D."/>
            <person name="Mourier T."/>
            <person name="Nagra H."/>
            <person name="Otto T.D."/>
            <person name="Rawlings N."/>
            <person name="Sanchez A."/>
            <person name="Sanders M."/>
            <person name="Subramaniam C."/>
            <person name="Tay Y."/>
            <person name="Dear P."/>
            <person name="Doerig C."/>
            <person name="Gruber A."/>
            <person name="Parkinson J."/>
            <person name="Shirley M."/>
            <person name="Wan K.L."/>
            <person name="Berriman M."/>
            <person name="Tomley F."/>
            <person name="Pain A."/>
        </authorList>
    </citation>
    <scope>NUCLEOTIDE SEQUENCE [LARGE SCALE GENOMIC DNA]</scope>
    <source>
        <strain evidence="7">Houghton</strain>
    </source>
</reference>
<dbReference type="OrthoDB" id="407146at2759"/>
<feature type="compositionally biased region" description="Polar residues" evidence="6">
    <location>
        <begin position="62"/>
        <end position="73"/>
    </location>
</feature>
<comment type="similarity">
    <text evidence="1">Belongs to the peptidase C15 family.</text>
</comment>
<dbReference type="InterPro" id="IPR033694">
    <property type="entry name" value="PGPEP1_Cys_AS"/>
</dbReference>
<name>U6KJ94_EIMTE</name>
<dbReference type="PANTHER" id="PTHR23402">
    <property type="entry name" value="PROTEASE FAMILY C15 PYROGLUTAMYL-PEPTIDASE I-RELATED"/>
    <property type="match status" value="1"/>
</dbReference>
<evidence type="ECO:0000256" key="3">
    <source>
        <dbReference type="ARBA" id="ARBA00022801"/>
    </source>
</evidence>
<feature type="region of interest" description="Disordered" evidence="6">
    <location>
        <begin position="142"/>
        <end position="167"/>
    </location>
</feature>
<keyword evidence="2" id="KW-0645">Protease</keyword>
<proteinExistence type="inferred from homology"/>
<dbReference type="PANTHER" id="PTHR23402:SF1">
    <property type="entry name" value="PYROGLUTAMYL-PEPTIDASE I"/>
    <property type="match status" value="1"/>
</dbReference>
<keyword evidence="4" id="KW-0788">Thiol protease</keyword>
<protein>
    <recommendedName>
        <fullName evidence="5">Pyroglutamyl-peptidase I</fullName>
        <ecNumber evidence="5">3.4.19.3</ecNumber>
    </recommendedName>
</protein>
<feature type="active site" evidence="5">
    <location>
        <position position="254"/>
    </location>
</feature>
<dbReference type="Proteomes" id="UP000030747">
    <property type="component" value="Unassembled WGS sequence"/>
</dbReference>
<evidence type="ECO:0000313" key="8">
    <source>
        <dbReference type="Proteomes" id="UP000030747"/>
    </source>
</evidence>
<dbReference type="RefSeq" id="XP_013228948.1">
    <property type="nucleotide sequence ID" value="XM_013373494.1"/>
</dbReference>
<evidence type="ECO:0000256" key="1">
    <source>
        <dbReference type="ARBA" id="ARBA00006641"/>
    </source>
</evidence>
<sequence>MGQPTGEGFAGPAALCVYLTGFGPFGEVSENPSATLVKELAAALGDANAATDPLSHQKKSIPPNSCPSSTPGTVGSPGITVKPAECNSPPTEAYVEKTRIKLCGWEVLEVSADAATEAAYRIHSALNNNRKQEQHLKQLETNDNSSDVGEGQRNHEANPSVPDGGRTEEPVALALHFGVNMKSNRWMLETNAKNDARFTCVDAKGCRPQTERISCCMPLEYRLRSSLCLEPIAANLRERGFPCGVSDDAGCFVCNFLYFKSLQESQMSGVTALFVHVPPFSELSLQQQLSAALQLLSILAQRRTPAEAVSNTTCK</sequence>
<dbReference type="VEuPathDB" id="ToxoDB:ETH_00030160"/>
<dbReference type="InterPro" id="IPR036440">
    <property type="entry name" value="Peptidase_C15-like_sf"/>
</dbReference>
<keyword evidence="8" id="KW-1185">Reference proteome</keyword>
<evidence type="ECO:0000256" key="6">
    <source>
        <dbReference type="SAM" id="MobiDB-lite"/>
    </source>
</evidence>
<dbReference type="GO" id="GO:0016920">
    <property type="term" value="F:pyroglutamyl-peptidase activity"/>
    <property type="evidence" value="ECO:0007669"/>
    <property type="project" value="UniProtKB-EC"/>
</dbReference>
<keyword evidence="3" id="KW-0378">Hydrolase</keyword>
<organism evidence="7 8">
    <name type="scientific">Eimeria tenella</name>
    <name type="common">Coccidian parasite</name>
    <dbReference type="NCBI Taxonomy" id="5802"/>
    <lineage>
        <taxon>Eukaryota</taxon>
        <taxon>Sar</taxon>
        <taxon>Alveolata</taxon>
        <taxon>Apicomplexa</taxon>
        <taxon>Conoidasida</taxon>
        <taxon>Coccidia</taxon>
        <taxon>Eucoccidiorida</taxon>
        <taxon>Eimeriorina</taxon>
        <taxon>Eimeriidae</taxon>
        <taxon>Eimeria</taxon>
    </lineage>
</organism>
<feature type="region of interest" description="Disordered" evidence="6">
    <location>
        <begin position="48"/>
        <end position="89"/>
    </location>
</feature>
<dbReference type="Pfam" id="PF01470">
    <property type="entry name" value="Peptidase_C15"/>
    <property type="match status" value="1"/>
</dbReference>
<dbReference type="PROSITE" id="PS01334">
    <property type="entry name" value="PYRASE_CYS"/>
    <property type="match status" value="1"/>
</dbReference>
<dbReference type="Gene3D" id="3.40.630.20">
    <property type="entry name" value="Peptidase C15, pyroglutamyl peptidase I-like"/>
    <property type="match status" value="1"/>
</dbReference>
<evidence type="ECO:0000256" key="5">
    <source>
        <dbReference type="PROSITE-ProRule" id="PRU10077"/>
    </source>
</evidence>
<evidence type="ECO:0000256" key="2">
    <source>
        <dbReference type="ARBA" id="ARBA00022670"/>
    </source>
</evidence>
<comment type="catalytic activity">
    <reaction evidence="5">
        <text>Release of an N-terminal pyroglutamyl group from a polypeptide, the second amino acid generally not being Pro.</text>
        <dbReference type="EC" id="3.4.19.3"/>
    </reaction>
</comment>
<dbReference type="OMA" id="LCGWEVL"/>
<dbReference type="GeneID" id="25255111"/>
<dbReference type="GO" id="GO:0006508">
    <property type="term" value="P:proteolysis"/>
    <property type="evidence" value="ECO:0007669"/>
    <property type="project" value="UniProtKB-KW"/>
</dbReference>
<gene>
    <name evidence="7" type="ORF">ETH_00030160</name>
</gene>
<evidence type="ECO:0000256" key="4">
    <source>
        <dbReference type="ARBA" id="ARBA00022807"/>
    </source>
</evidence>
<evidence type="ECO:0000313" key="7">
    <source>
        <dbReference type="EMBL" id="CDJ38110.1"/>
    </source>
</evidence>